<dbReference type="Pfam" id="PF04294">
    <property type="entry name" value="VanW"/>
    <property type="match status" value="1"/>
</dbReference>
<comment type="caution">
    <text evidence="1">The sequence shown here is derived from an EMBL/GenBank/DDBJ whole genome shotgun (WGS) entry which is preliminary data.</text>
</comment>
<gene>
    <name evidence="1" type="ORF">IMZ08_02155</name>
</gene>
<dbReference type="InterPro" id="IPR052913">
    <property type="entry name" value="Glycopeptide_resist_protein"/>
</dbReference>
<sequence>MDLDSLREESADYETQVKKLVRELAQKYDQPMIPTKLNNQGEIIPGQNRVVLDESQLLTRLLQKPTLFGKHIELPLTEEAPNITTESIQGIESHVISSYTTSFNPNVKGRTTNIALSAAEINDIVLGPGDRFYFNTIVGNSTKDKGYQLAPVIINKQYSEDYGGGVCQTSSTLYNAVDQAGLEIVELHHHSKEVGYVPLGRDATIAYGGKDFKFMNNKEYPILIRTIFDQQAGTLEVQVRAGVQEVASN</sequence>
<evidence type="ECO:0000313" key="1">
    <source>
        <dbReference type="EMBL" id="MBE4906860.1"/>
    </source>
</evidence>
<evidence type="ECO:0000313" key="2">
    <source>
        <dbReference type="Proteomes" id="UP001516662"/>
    </source>
</evidence>
<name>A0ABR9QEE7_9BACI</name>
<accession>A0ABR9QEE7</accession>
<keyword evidence="2" id="KW-1185">Reference proteome</keyword>
<dbReference type="PANTHER" id="PTHR35788:SF1">
    <property type="entry name" value="EXPORTED PROTEIN"/>
    <property type="match status" value="1"/>
</dbReference>
<dbReference type="EMBL" id="JADCLJ010000006">
    <property type="protein sequence ID" value="MBE4906860.1"/>
    <property type="molecule type" value="Genomic_DNA"/>
</dbReference>
<dbReference type="Proteomes" id="UP001516662">
    <property type="component" value="Unassembled WGS sequence"/>
</dbReference>
<dbReference type="PANTHER" id="PTHR35788">
    <property type="entry name" value="EXPORTED PROTEIN-RELATED"/>
    <property type="match status" value="1"/>
</dbReference>
<protein>
    <submittedName>
        <fullName evidence="1">VanW family protein</fullName>
    </submittedName>
</protein>
<organism evidence="1 2">
    <name type="scientific">Litchfieldia luteola</name>
    <dbReference type="NCBI Taxonomy" id="682179"/>
    <lineage>
        <taxon>Bacteria</taxon>
        <taxon>Bacillati</taxon>
        <taxon>Bacillota</taxon>
        <taxon>Bacilli</taxon>
        <taxon>Bacillales</taxon>
        <taxon>Bacillaceae</taxon>
        <taxon>Litchfieldia</taxon>
    </lineage>
</organism>
<reference evidence="1 2" key="1">
    <citation type="submission" date="2020-10" db="EMBL/GenBank/DDBJ databases">
        <title>Bacillus sp. HD4P25, an endophyte from a halophyte.</title>
        <authorList>
            <person name="Sun J.-Q."/>
        </authorList>
    </citation>
    <scope>NUCLEOTIDE SEQUENCE [LARGE SCALE GENOMIC DNA]</scope>
    <source>
        <strain evidence="1 2">YIM 93174</strain>
    </source>
</reference>
<proteinExistence type="predicted"/>
<dbReference type="InterPro" id="IPR007391">
    <property type="entry name" value="Vancomycin_resist_VanW"/>
</dbReference>